<dbReference type="Gene3D" id="3.40.50.300">
    <property type="entry name" value="P-loop containing nucleotide triphosphate hydrolases"/>
    <property type="match status" value="1"/>
</dbReference>
<keyword evidence="3" id="KW-0067">ATP-binding</keyword>
<dbReference type="EMBL" id="DTGG01000061">
    <property type="protein sequence ID" value="HFZ08854.1"/>
    <property type="molecule type" value="Genomic_DNA"/>
</dbReference>
<dbReference type="Pfam" id="PF05157">
    <property type="entry name" value="MshEN"/>
    <property type="match status" value="1"/>
</dbReference>
<evidence type="ECO:0000256" key="4">
    <source>
        <dbReference type="RuleBase" id="RU003939"/>
    </source>
</evidence>
<keyword evidence="2" id="KW-0547">Nucleotide-binding</keyword>
<dbReference type="SUPFAM" id="SSF160246">
    <property type="entry name" value="EspE N-terminal domain-like"/>
    <property type="match status" value="1"/>
</dbReference>
<dbReference type="InterPro" id="IPR007831">
    <property type="entry name" value="T2SS_GspE_N"/>
</dbReference>
<feature type="domain" description="Bacterial type II secretion system protein E" evidence="5">
    <location>
        <begin position="435"/>
        <end position="449"/>
    </location>
</feature>
<dbReference type="SMART" id="SM00382">
    <property type="entry name" value="AAA"/>
    <property type="match status" value="1"/>
</dbReference>
<dbReference type="SUPFAM" id="SSF47729">
    <property type="entry name" value="IHF-like DNA-binding proteins"/>
    <property type="match status" value="1"/>
</dbReference>
<accession>A0A7V3J9P8</accession>
<dbReference type="PANTHER" id="PTHR30258">
    <property type="entry name" value="TYPE II SECRETION SYSTEM PROTEIN GSPE-RELATED"/>
    <property type="match status" value="1"/>
</dbReference>
<evidence type="ECO:0000313" key="6">
    <source>
        <dbReference type="EMBL" id="HFZ08854.1"/>
    </source>
</evidence>
<evidence type="ECO:0000256" key="3">
    <source>
        <dbReference type="ARBA" id="ARBA00022840"/>
    </source>
</evidence>
<dbReference type="SMART" id="SM00411">
    <property type="entry name" value="BHL"/>
    <property type="match status" value="1"/>
</dbReference>
<proteinExistence type="inferred from homology"/>
<dbReference type="AlphaFoldDB" id="A0A7V3J9P8"/>
<protein>
    <recommendedName>
        <fullName evidence="5">Bacterial type II secretion system protein E domain-containing protein</fullName>
    </recommendedName>
</protein>
<dbReference type="CDD" id="cd13832">
    <property type="entry name" value="IHF"/>
    <property type="match status" value="1"/>
</dbReference>
<comment type="similarity">
    <text evidence="1">Belongs to the GSP E family.</text>
</comment>
<dbReference type="InterPro" id="IPR001482">
    <property type="entry name" value="T2SS/T4SS_dom"/>
</dbReference>
<comment type="caution">
    <text evidence="6">The sequence shown here is derived from an EMBL/GenBank/DDBJ whole genome shotgun (WGS) entry which is preliminary data.</text>
</comment>
<dbReference type="GO" id="GO:0005524">
    <property type="term" value="F:ATP binding"/>
    <property type="evidence" value="ECO:0007669"/>
    <property type="project" value="UniProtKB-KW"/>
</dbReference>
<dbReference type="InterPro" id="IPR000119">
    <property type="entry name" value="Hist_DNA-bd"/>
</dbReference>
<evidence type="ECO:0000256" key="1">
    <source>
        <dbReference type="ARBA" id="ARBA00006611"/>
    </source>
</evidence>
<dbReference type="GO" id="GO:0003677">
    <property type="term" value="F:DNA binding"/>
    <property type="evidence" value="ECO:0007669"/>
    <property type="project" value="InterPro"/>
</dbReference>
<dbReference type="InterPro" id="IPR037257">
    <property type="entry name" value="T2SS_E_N_sf"/>
</dbReference>
<name>A0A7V3J9P8_UNCC3</name>
<dbReference type="FunFam" id="3.30.450.90:FF:000001">
    <property type="entry name" value="Type II secretion system ATPase GspE"/>
    <property type="match status" value="1"/>
</dbReference>
<evidence type="ECO:0000256" key="2">
    <source>
        <dbReference type="ARBA" id="ARBA00022741"/>
    </source>
</evidence>
<dbReference type="Pfam" id="PF00437">
    <property type="entry name" value="T2SSE"/>
    <property type="match status" value="1"/>
</dbReference>
<dbReference type="Gene3D" id="3.30.450.90">
    <property type="match status" value="1"/>
</dbReference>
<dbReference type="GO" id="GO:0030527">
    <property type="term" value="F:structural constituent of chromatin"/>
    <property type="evidence" value="ECO:0007669"/>
    <property type="project" value="InterPro"/>
</dbReference>
<dbReference type="CDD" id="cd01129">
    <property type="entry name" value="PulE-GspE-like"/>
    <property type="match status" value="1"/>
</dbReference>
<dbReference type="Pfam" id="PF00216">
    <property type="entry name" value="Bac_DNA_binding"/>
    <property type="match status" value="1"/>
</dbReference>
<dbReference type="FunFam" id="3.30.300.160:FF:000002">
    <property type="entry name" value="Type II secretion system protein E"/>
    <property type="match status" value="1"/>
</dbReference>
<dbReference type="Gene3D" id="3.30.300.160">
    <property type="entry name" value="Type II secretion system, protein E, N-terminal domain"/>
    <property type="match status" value="1"/>
</dbReference>
<dbReference type="GO" id="GO:0005886">
    <property type="term" value="C:plasma membrane"/>
    <property type="evidence" value="ECO:0007669"/>
    <property type="project" value="TreeGrafter"/>
</dbReference>
<dbReference type="Gene3D" id="4.10.520.10">
    <property type="entry name" value="IHF-like DNA-binding proteins"/>
    <property type="match status" value="1"/>
</dbReference>
<dbReference type="FunFam" id="3.40.50.300:FF:000398">
    <property type="entry name" value="Type IV pilus assembly ATPase PilB"/>
    <property type="match status" value="1"/>
</dbReference>
<dbReference type="InterPro" id="IPR003593">
    <property type="entry name" value="AAA+_ATPase"/>
</dbReference>
<sequence>MNKNQLVQIISKRVGLDKTVTKRLVDTLFDSLLNTLSQKQRVSLANFGTFYPFRTKSRTIPNPKNPKQKMLTLGKNVTKFRPATSLKKTVAKLTPDSVLGPTSFEERLLKIRTRPLKIPYIELKNRKIPKEILTKIPEHIARAYQIVPVEEKDGKLVVAMVNPEDLEAIEFVKKKTGMNLEIGITTSSALNSAIDQYGGLTQEMERVIKEVETGIEKPKIKVKKSKEEVNLQAPTARLVNSLISRAVKDRASDIHIEPQEKTLQVRFRIDGVLQKVVELPIQLHPQVVARIKILSNLKIDETRIPQDGRFSMVIGNGEVDFRVSTLPTVYGEKVVMRILDKTKGLLTLEELGLGGKDFEILDENIHKAHGMTLITGPTGCGKTTTLYAVLDRIYDVGINIVTLEDPVEYRLKGINQSQVNPNVNYSFASGLRSIVRQDPDVIMLGEIRDAETASMAIHAALTGHVVLSTLHTNDAAGAIPRLIDMKVEPFLIASSLNLVIAQRLCRKICDNCKEIHPIPQEILMEVRKEIKVKNPIFYKGRGCNVCNQSGYKGRIGIFEVLPITEAIKNLTIKKASGSAIQEQAIKEGMHTLKQDGIKKALEGITTIEEVWRVTKE</sequence>
<dbReference type="SUPFAM" id="SSF52540">
    <property type="entry name" value="P-loop containing nucleoside triphosphate hydrolases"/>
    <property type="match status" value="1"/>
</dbReference>
<dbReference type="InterPro" id="IPR027417">
    <property type="entry name" value="P-loop_NTPase"/>
</dbReference>
<organism evidence="6">
    <name type="scientific">candidate division CPR3 bacterium</name>
    <dbReference type="NCBI Taxonomy" id="2268181"/>
    <lineage>
        <taxon>Bacteria</taxon>
        <taxon>Bacteria division CPR3</taxon>
    </lineage>
</organism>
<dbReference type="GO" id="GO:0016887">
    <property type="term" value="F:ATP hydrolysis activity"/>
    <property type="evidence" value="ECO:0007669"/>
    <property type="project" value="TreeGrafter"/>
</dbReference>
<comment type="similarity">
    <text evidence="4">Belongs to the bacterial histone-like protein family.</text>
</comment>
<dbReference type="PROSITE" id="PS00662">
    <property type="entry name" value="T2SP_E"/>
    <property type="match status" value="1"/>
</dbReference>
<reference evidence="6" key="1">
    <citation type="journal article" date="2020" name="mSystems">
        <title>Genome- and Community-Level Interaction Insights into Carbon Utilization and Element Cycling Functions of Hydrothermarchaeota in Hydrothermal Sediment.</title>
        <authorList>
            <person name="Zhou Z."/>
            <person name="Liu Y."/>
            <person name="Xu W."/>
            <person name="Pan J."/>
            <person name="Luo Z.H."/>
            <person name="Li M."/>
        </authorList>
    </citation>
    <scope>NUCLEOTIDE SEQUENCE [LARGE SCALE GENOMIC DNA]</scope>
    <source>
        <strain evidence="6">SpSt-757</strain>
    </source>
</reference>
<dbReference type="InterPro" id="IPR010992">
    <property type="entry name" value="IHF-like_DNA-bd_dom_sf"/>
</dbReference>
<dbReference type="PANTHER" id="PTHR30258:SF1">
    <property type="entry name" value="PROTEIN TRANSPORT PROTEIN HOFB HOMOLOG"/>
    <property type="match status" value="1"/>
</dbReference>
<evidence type="ECO:0000259" key="5">
    <source>
        <dbReference type="PROSITE" id="PS00662"/>
    </source>
</evidence>
<gene>
    <name evidence="6" type="ORF">ENV41_01825</name>
</gene>